<dbReference type="Pfam" id="PF05076">
    <property type="entry name" value="SUFU"/>
    <property type="match status" value="1"/>
</dbReference>
<evidence type="ECO:0000313" key="3">
    <source>
        <dbReference type="Proteomes" id="UP000001918"/>
    </source>
</evidence>
<dbReference type="eggNOG" id="ENOG50334RH">
    <property type="taxonomic scope" value="Bacteria"/>
</dbReference>
<dbReference type="EMBL" id="CP001738">
    <property type="protein sequence ID" value="ACY96333.1"/>
    <property type="molecule type" value="Genomic_DNA"/>
</dbReference>
<evidence type="ECO:0000259" key="1">
    <source>
        <dbReference type="Pfam" id="PF05076"/>
    </source>
</evidence>
<accession>D1A5H3</accession>
<organism evidence="2 3">
    <name type="scientific">Thermomonospora curvata (strain ATCC 19995 / DSM 43183 / JCM 3096 / KCTC 9072 / NBRC 15933 / NCIMB 10081 / Henssen B9)</name>
    <dbReference type="NCBI Taxonomy" id="471852"/>
    <lineage>
        <taxon>Bacteria</taxon>
        <taxon>Bacillati</taxon>
        <taxon>Actinomycetota</taxon>
        <taxon>Actinomycetes</taxon>
        <taxon>Streptosporangiales</taxon>
        <taxon>Thermomonosporaceae</taxon>
        <taxon>Thermomonospora</taxon>
    </lineage>
</organism>
<name>D1A5H3_THECD</name>
<evidence type="ECO:0000313" key="2">
    <source>
        <dbReference type="EMBL" id="ACY96333.1"/>
    </source>
</evidence>
<dbReference type="AlphaFoldDB" id="D1A5H3"/>
<dbReference type="KEGG" id="tcu:Tcur_0740"/>
<dbReference type="RefSeq" id="WP_012851117.1">
    <property type="nucleotide sequence ID" value="NC_013510.1"/>
</dbReference>
<proteinExistence type="predicted"/>
<dbReference type="HOGENOM" id="CLU_1414457_0_0_11"/>
<reference evidence="2 3" key="1">
    <citation type="journal article" date="2011" name="Stand. Genomic Sci.">
        <title>Complete genome sequence of Thermomonospora curvata type strain (B9).</title>
        <authorList>
            <person name="Chertkov O."/>
            <person name="Sikorski J."/>
            <person name="Nolan M."/>
            <person name="Lapidus A."/>
            <person name="Lucas S."/>
            <person name="Del Rio T.G."/>
            <person name="Tice H."/>
            <person name="Cheng J.F."/>
            <person name="Goodwin L."/>
            <person name="Pitluck S."/>
            <person name="Liolios K."/>
            <person name="Ivanova N."/>
            <person name="Mavromatis K."/>
            <person name="Mikhailova N."/>
            <person name="Ovchinnikova G."/>
            <person name="Pati A."/>
            <person name="Chen A."/>
            <person name="Palaniappan K."/>
            <person name="Djao O.D."/>
            <person name="Land M."/>
            <person name="Hauser L."/>
            <person name="Chang Y.J."/>
            <person name="Jeffries C.D."/>
            <person name="Brettin T."/>
            <person name="Han C."/>
            <person name="Detter J.C."/>
            <person name="Rohde M."/>
            <person name="Goker M."/>
            <person name="Woyke T."/>
            <person name="Bristow J."/>
            <person name="Eisen J.A."/>
            <person name="Markowitz V."/>
            <person name="Hugenholtz P."/>
            <person name="Klenk H.P."/>
            <person name="Kyrpides N.C."/>
        </authorList>
    </citation>
    <scope>NUCLEOTIDE SEQUENCE [LARGE SCALE GENOMIC DNA]</scope>
    <source>
        <strain evidence="3">ATCC 19995 / DSM 43183 / JCM 3096 / KCTC 9072 / NBRC 15933 / NCIMB 10081 / Henssen B9</strain>
    </source>
</reference>
<gene>
    <name evidence="2" type="ordered locus">Tcur_0740</name>
</gene>
<dbReference type="Proteomes" id="UP000001918">
    <property type="component" value="Chromosome"/>
</dbReference>
<protein>
    <recommendedName>
        <fullName evidence="1">Suppressor of fused-like domain-containing protein</fullName>
    </recommendedName>
</protein>
<feature type="domain" description="Suppressor of fused-like" evidence="1">
    <location>
        <begin position="69"/>
        <end position="192"/>
    </location>
</feature>
<dbReference type="InterPro" id="IPR020941">
    <property type="entry name" value="SUFU-like_domain"/>
</dbReference>
<keyword evidence="3" id="KW-1185">Reference proteome</keyword>
<dbReference type="OrthoDB" id="3821329at2"/>
<dbReference type="SUPFAM" id="SSF103359">
    <property type="entry name" value="Suppressor of Fused, N-terminal domain"/>
    <property type="match status" value="1"/>
</dbReference>
<dbReference type="InterPro" id="IPR037181">
    <property type="entry name" value="SUFU_N"/>
</dbReference>
<sequence>MASKSNPGGEHDYHAIDLHLRNFWPDRPFEEFSWNLGPIRDVLPNFRVRRISPIAVNQPWIYVSVGAFEVDSFQRVEFVLEAPAKSPIHVESLAMIAHYHAVGDHPFHLGRTVNLGRPWIDGATATGFMLNLPYPFGPDLEWMELPNGEPVQFLWLVPITRREAIYAMGNGTAALEDLFEEKQVDVLDPFRKSVI</sequence>